<accession>A0A371HKZ0</accession>
<feature type="non-terminal residue" evidence="1">
    <location>
        <position position="1"/>
    </location>
</feature>
<dbReference type="PANTHER" id="PTHR11439:SF467">
    <property type="entry name" value="INTEGRASE CATALYTIC DOMAIN-CONTAINING PROTEIN"/>
    <property type="match status" value="1"/>
</dbReference>
<dbReference type="Proteomes" id="UP000257109">
    <property type="component" value="Unassembled WGS sequence"/>
</dbReference>
<evidence type="ECO:0008006" key="3">
    <source>
        <dbReference type="Google" id="ProtNLM"/>
    </source>
</evidence>
<gene>
    <name evidence="1" type="ORF">CR513_12950</name>
</gene>
<evidence type="ECO:0000313" key="1">
    <source>
        <dbReference type="EMBL" id="RDY03467.1"/>
    </source>
</evidence>
<name>A0A371HKZ0_MUCPR</name>
<proteinExistence type="predicted"/>
<comment type="caution">
    <text evidence="1">The sequence shown here is derived from an EMBL/GenBank/DDBJ whole genome shotgun (WGS) entry which is preliminary data.</text>
</comment>
<dbReference type="AlphaFoldDB" id="A0A371HKZ0"/>
<reference evidence="1" key="1">
    <citation type="submission" date="2018-05" db="EMBL/GenBank/DDBJ databases">
        <title>Draft genome of Mucuna pruriens seed.</title>
        <authorList>
            <person name="Nnadi N.E."/>
            <person name="Vos R."/>
            <person name="Hasami M.H."/>
            <person name="Devisetty U.K."/>
            <person name="Aguiy J.C."/>
        </authorList>
    </citation>
    <scope>NUCLEOTIDE SEQUENCE [LARGE SCALE GENOMIC DNA]</scope>
    <source>
        <strain evidence="1">JCA_2017</strain>
    </source>
</reference>
<evidence type="ECO:0000313" key="2">
    <source>
        <dbReference type="Proteomes" id="UP000257109"/>
    </source>
</evidence>
<protein>
    <recommendedName>
        <fullName evidence="3">Mitochondrial protein</fullName>
    </recommendedName>
</protein>
<organism evidence="1 2">
    <name type="scientific">Mucuna pruriens</name>
    <name type="common">Velvet bean</name>
    <name type="synonym">Dolichos pruriens</name>
    <dbReference type="NCBI Taxonomy" id="157652"/>
    <lineage>
        <taxon>Eukaryota</taxon>
        <taxon>Viridiplantae</taxon>
        <taxon>Streptophyta</taxon>
        <taxon>Embryophyta</taxon>
        <taxon>Tracheophyta</taxon>
        <taxon>Spermatophyta</taxon>
        <taxon>Magnoliopsida</taxon>
        <taxon>eudicotyledons</taxon>
        <taxon>Gunneridae</taxon>
        <taxon>Pentapetalae</taxon>
        <taxon>rosids</taxon>
        <taxon>fabids</taxon>
        <taxon>Fabales</taxon>
        <taxon>Fabaceae</taxon>
        <taxon>Papilionoideae</taxon>
        <taxon>50 kb inversion clade</taxon>
        <taxon>NPAAA clade</taxon>
        <taxon>indigoferoid/millettioid clade</taxon>
        <taxon>Phaseoleae</taxon>
        <taxon>Mucuna</taxon>
    </lineage>
</organism>
<dbReference type="PANTHER" id="PTHR11439">
    <property type="entry name" value="GAG-POL-RELATED RETROTRANSPOSON"/>
    <property type="match status" value="1"/>
</dbReference>
<dbReference type="EMBL" id="QJKJ01002297">
    <property type="protein sequence ID" value="RDY03467.1"/>
    <property type="molecule type" value="Genomic_DNA"/>
</dbReference>
<keyword evidence="2" id="KW-1185">Reference proteome</keyword>
<sequence>MKNLGGLKYFIGIKVARSNFLTLLLFKIIIWESTQTRNQLIRRDIKDIACAVRVVSQFMHCLGEDHTNATIQIIRYLKSALRNRLMFSKNNHLDRPMQIGQLSVTNRISTSSYFTFVRRNLVMWRSKK</sequence>